<keyword evidence="3" id="KW-1185">Reference proteome</keyword>
<protein>
    <recommendedName>
        <fullName evidence="1">DM2 domain-containing protein</fullName>
    </recommendedName>
</protein>
<dbReference type="EMBL" id="CM010721">
    <property type="protein sequence ID" value="RZC70556.1"/>
    <property type="molecule type" value="Genomic_DNA"/>
</dbReference>
<evidence type="ECO:0000313" key="3">
    <source>
        <dbReference type="Proteomes" id="UP000316621"/>
    </source>
</evidence>
<name>A0A4Y7KCJ4_PAPSO</name>
<dbReference type="Proteomes" id="UP000316621">
    <property type="component" value="Chromosome 7"/>
</dbReference>
<proteinExistence type="predicted"/>
<evidence type="ECO:0000313" key="2">
    <source>
        <dbReference type="EMBL" id="RZC70556.1"/>
    </source>
</evidence>
<feature type="domain" description="DM2" evidence="1">
    <location>
        <begin position="25"/>
        <end position="76"/>
    </location>
</feature>
<accession>A0A4Y7KCJ4</accession>
<dbReference type="InterPro" id="IPR058939">
    <property type="entry name" value="Mtase_EDM2"/>
</dbReference>
<gene>
    <name evidence="2" type="ORF">C5167_033706</name>
</gene>
<dbReference type="Pfam" id="PF26055">
    <property type="entry name" value="Mtase_EDM2"/>
    <property type="match status" value="1"/>
</dbReference>
<dbReference type="AlphaFoldDB" id="A0A4Y7KCJ4"/>
<evidence type="ECO:0000259" key="1">
    <source>
        <dbReference type="Pfam" id="PF26055"/>
    </source>
</evidence>
<sequence length="86" mass="9989">MAITKPVTDECAFIEENAGFIFGKQDKKRQAYDHIWEDSQKLSGKSYFPEFVDVDENQIEQWNHITPPLKILESPRMDGEAQELCL</sequence>
<dbReference type="Gramene" id="RZC70556">
    <property type="protein sequence ID" value="RZC70556"/>
    <property type="gene ID" value="C5167_033706"/>
</dbReference>
<reference evidence="2 3" key="1">
    <citation type="journal article" date="2018" name="Science">
        <title>The opium poppy genome and morphinan production.</title>
        <authorList>
            <person name="Guo L."/>
            <person name="Winzer T."/>
            <person name="Yang X."/>
            <person name="Li Y."/>
            <person name="Ning Z."/>
            <person name="He Z."/>
            <person name="Teodor R."/>
            <person name="Lu Y."/>
            <person name="Bowser T.A."/>
            <person name="Graham I.A."/>
            <person name="Ye K."/>
        </authorList>
    </citation>
    <scope>NUCLEOTIDE SEQUENCE [LARGE SCALE GENOMIC DNA]</scope>
    <source>
        <strain evidence="3">cv. HN1</strain>
        <tissue evidence="2">Leaves</tissue>
    </source>
</reference>
<organism evidence="2 3">
    <name type="scientific">Papaver somniferum</name>
    <name type="common">Opium poppy</name>
    <dbReference type="NCBI Taxonomy" id="3469"/>
    <lineage>
        <taxon>Eukaryota</taxon>
        <taxon>Viridiplantae</taxon>
        <taxon>Streptophyta</taxon>
        <taxon>Embryophyta</taxon>
        <taxon>Tracheophyta</taxon>
        <taxon>Spermatophyta</taxon>
        <taxon>Magnoliopsida</taxon>
        <taxon>Ranunculales</taxon>
        <taxon>Papaveraceae</taxon>
        <taxon>Papaveroideae</taxon>
        <taxon>Papaver</taxon>
    </lineage>
</organism>